<sequence length="90" mass="10537">MDEKHIADLEIRCITCGDTKFEFKEDYSWIKCARCGREYPGGKDELLELNQENIDNAIDENKEDILKAAQKDLKDMLKKSFKGNDFLKFK</sequence>
<proteinExistence type="predicted"/>
<keyword evidence="2" id="KW-1185">Reference proteome</keyword>
<name>A0A0D8JCE8_9BACT</name>
<evidence type="ECO:0000313" key="1">
    <source>
        <dbReference type="EMBL" id="KJF44607.1"/>
    </source>
</evidence>
<organism evidence="1 2">
    <name type="scientific">Draconibacterium sediminis</name>
    <dbReference type="NCBI Taxonomy" id="1544798"/>
    <lineage>
        <taxon>Bacteria</taxon>
        <taxon>Pseudomonadati</taxon>
        <taxon>Bacteroidota</taxon>
        <taxon>Bacteroidia</taxon>
        <taxon>Marinilabiliales</taxon>
        <taxon>Prolixibacteraceae</taxon>
        <taxon>Draconibacterium</taxon>
    </lineage>
</organism>
<comment type="caution">
    <text evidence="1">The sequence shown here is derived from an EMBL/GenBank/DDBJ whole genome shotgun (WGS) entry which is preliminary data.</text>
</comment>
<evidence type="ECO:0000313" key="2">
    <source>
        <dbReference type="Proteomes" id="UP000032544"/>
    </source>
</evidence>
<protein>
    <submittedName>
        <fullName evidence="1">Uncharacterized protein</fullName>
    </submittedName>
</protein>
<dbReference type="STRING" id="1544798.LH29_03820"/>
<dbReference type="AlphaFoldDB" id="A0A0D8JCE8"/>
<dbReference type="OrthoDB" id="7597037at2"/>
<accession>A0A0D8JCE8</accession>
<dbReference type="Proteomes" id="UP000032544">
    <property type="component" value="Unassembled WGS sequence"/>
</dbReference>
<gene>
    <name evidence="1" type="ORF">LH29_03820</name>
</gene>
<reference evidence="1 2" key="1">
    <citation type="submission" date="2014-09" db="EMBL/GenBank/DDBJ databases">
        <title>Draft Genome Sequence of Draconibacterium sp. JN14CK-3.</title>
        <authorList>
            <person name="Dong C."/>
            <person name="Lai Q."/>
            <person name="Shao Z."/>
        </authorList>
    </citation>
    <scope>NUCLEOTIDE SEQUENCE [LARGE SCALE GENOMIC DNA]</scope>
    <source>
        <strain evidence="1 2">JN14CK-3</strain>
    </source>
</reference>
<dbReference type="RefSeq" id="WP_045026149.1">
    <property type="nucleotide sequence ID" value="NZ_JRHC01000001.1"/>
</dbReference>
<dbReference type="EMBL" id="JRHC01000001">
    <property type="protein sequence ID" value="KJF44607.1"/>
    <property type="molecule type" value="Genomic_DNA"/>
</dbReference>